<evidence type="ECO:0000256" key="6">
    <source>
        <dbReference type="ARBA" id="ARBA00022932"/>
    </source>
</evidence>
<reference evidence="11" key="1">
    <citation type="submission" date="2021-03" db="EMBL/GenBank/DDBJ databases">
        <title>Antimicrobial resistance genes in bacteria isolated from Japanese honey, and their potential for conferring macrolide and lincosamide resistance in the American foulbrood pathogen Paenibacillus larvae.</title>
        <authorList>
            <person name="Okamoto M."/>
            <person name="Kumagai M."/>
            <person name="Kanamori H."/>
            <person name="Takamatsu D."/>
        </authorList>
    </citation>
    <scope>NUCLEOTIDE SEQUENCE</scope>
    <source>
        <strain evidence="11">J40TS1</strain>
    </source>
</reference>
<keyword evidence="6" id="KW-0239">DNA-directed DNA polymerase</keyword>
<feature type="domain" description="DNA polymerase III delta subunit-like C-terminal" evidence="10">
    <location>
        <begin position="224"/>
        <end position="343"/>
    </location>
</feature>
<gene>
    <name evidence="11" type="primary">holA</name>
    <name evidence="11" type="ORF">J40TS1_09980</name>
</gene>
<evidence type="ECO:0000259" key="10">
    <source>
        <dbReference type="Pfam" id="PF21694"/>
    </source>
</evidence>
<dbReference type="InterPro" id="IPR010372">
    <property type="entry name" value="DNA_pol3_delta_N"/>
</dbReference>
<dbReference type="EMBL" id="BOSE01000001">
    <property type="protein sequence ID" value="GIP15356.1"/>
    <property type="molecule type" value="Genomic_DNA"/>
</dbReference>
<dbReference type="InterPro" id="IPR005790">
    <property type="entry name" value="DNA_polIII_delta"/>
</dbReference>
<sequence>MGVCDIEATEAIKAVKAGRFSPLYVVYGKDRYRIEQFVELLKNRMFTAEDQHMGIVKFDTQETSLEEIVVEADSAPFFVEKKLIIVKDSSIFSASVGKDNAKLEHRPETLLSYIEHPLESTVMVFIVYAEKLDERKKLVKSLKDRKVLVHFPELDHIQLIQWLRKKAGEQGREISPDAAELLIRRIGMSMQQLSQELDKLCLHVGDKGEITVALVDQLIAVTIEEDVFALVDAIVNIKLNEALAIYKELLVRKEEPIKLIALIVRQIRMMLQIKELEESQYSPKQIAGMIGAHPYAVKLAAEKATSYPKKRLAELLSSLADLDYSMKSGRVEKALGLELFILSLGSSYTLSFHRKMS</sequence>
<evidence type="ECO:0000259" key="9">
    <source>
        <dbReference type="Pfam" id="PF06144"/>
    </source>
</evidence>
<dbReference type="NCBIfam" id="TIGR01128">
    <property type="entry name" value="holA"/>
    <property type="match status" value="1"/>
</dbReference>
<dbReference type="InterPro" id="IPR048466">
    <property type="entry name" value="DNA_pol3_delta-like_C"/>
</dbReference>
<feature type="domain" description="DNA polymerase III delta N-terminal" evidence="9">
    <location>
        <begin position="24"/>
        <end position="150"/>
    </location>
</feature>
<dbReference type="AlphaFoldDB" id="A0A919YQ69"/>
<keyword evidence="12" id="KW-1185">Reference proteome</keyword>
<evidence type="ECO:0000256" key="7">
    <source>
        <dbReference type="ARBA" id="ARBA00034754"/>
    </source>
</evidence>
<dbReference type="PANTHER" id="PTHR34388:SF1">
    <property type="entry name" value="DNA POLYMERASE III SUBUNIT DELTA"/>
    <property type="match status" value="1"/>
</dbReference>
<dbReference type="Pfam" id="PF21694">
    <property type="entry name" value="DNA_pol3_delta_C"/>
    <property type="match status" value="1"/>
</dbReference>
<proteinExistence type="inferred from homology"/>
<dbReference type="GO" id="GO:0003887">
    <property type="term" value="F:DNA-directed DNA polymerase activity"/>
    <property type="evidence" value="ECO:0007669"/>
    <property type="project" value="UniProtKB-KW"/>
</dbReference>
<evidence type="ECO:0000256" key="8">
    <source>
        <dbReference type="ARBA" id="ARBA00049244"/>
    </source>
</evidence>
<dbReference type="Proteomes" id="UP000683139">
    <property type="component" value="Unassembled WGS sequence"/>
</dbReference>
<comment type="caution">
    <text evidence="11">The sequence shown here is derived from an EMBL/GenBank/DDBJ whole genome shotgun (WGS) entry which is preliminary data.</text>
</comment>
<keyword evidence="3" id="KW-0808">Transferase</keyword>
<dbReference type="PANTHER" id="PTHR34388">
    <property type="entry name" value="DNA POLYMERASE III SUBUNIT DELTA"/>
    <property type="match status" value="1"/>
</dbReference>
<comment type="catalytic activity">
    <reaction evidence="8">
        <text>DNA(n) + a 2'-deoxyribonucleoside 5'-triphosphate = DNA(n+1) + diphosphate</text>
        <dbReference type="Rhea" id="RHEA:22508"/>
        <dbReference type="Rhea" id="RHEA-COMP:17339"/>
        <dbReference type="Rhea" id="RHEA-COMP:17340"/>
        <dbReference type="ChEBI" id="CHEBI:33019"/>
        <dbReference type="ChEBI" id="CHEBI:61560"/>
        <dbReference type="ChEBI" id="CHEBI:173112"/>
        <dbReference type="EC" id="2.7.7.7"/>
    </reaction>
</comment>
<dbReference type="Gene3D" id="3.40.50.300">
    <property type="entry name" value="P-loop containing nucleotide triphosphate hydrolases"/>
    <property type="match status" value="1"/>
</dbReference>
<keyword evidence="4" id="KW-0548">Nucleotidyltransferase</keyword>
<keyword evidence="5" id="KW-0235">DNA replication</keyword>
<dbReference type="EC" id="2.7.7.7" evidence="1"/>
<evidence type="ECO:0000256" key="1">
    <source>
        <dbReference type="ARBA" id="ARBA00012417"/>
    </source>
</evidence>
<protein>
    <recommendedName>
        <fullName evidence="2">DNA polymerase III subunit delta</fullName>
        <ecNumber evidence="1">2.7.7.7</ecNumber>
    </recommendedName>
</protein>
<comment type="similarity">
    <text evidence="7">Belongs to the DNA polymerase HolA subunit family.</text>
</comment>
<evidence type="ECO:0000313" key="12">
    <source>
        <dbReference type="Proteomes" id="UP000683139"/>
    </source>
</evidence>
<dbReference type="Gene3D" id="1.10.8.60">
    <property type="match status" value="1"/>
</dbReference>
<evidence type="ECO:0000256" key="3">
    <source>
        <dbReference type="ARBA" id="ARBA00022679"/>
    </source>
</evidence>
<dbReference type="GO" id="GO:0009360">
    <property type="term" value="C:DNA polymerase III complex"/>
    <property type="evidence" value="ECO:0007669"/>
    <property type="project" value="InterPro"/>
</dbReference>
<name>A0A919YQ69_9BACL</name>
<dbReference type="SUPFAM" id="SSF52540">
    <property type="entry name" value="P-loop containing nucleoside triphosphate hydrolases"/>
    <property type="match status" value="1"/>
</dbReference>
<dbReference type="InterPro" id="IPR008921">
    <property type="entry name" value="DNA_pol3_clamp-load_cplx_C"/>
</dbReference>
<evidence type="ECO:0000256" key="2">
    <source>
        <dbReference type="ARBA" id="ARBA00017703"/>
    </source>
</evidence>
<dbReference type="GO" id="GO:0003677">
    <property type="term" value="F:DNA binding"/>
    <property type="evidence" value="ECO:0007669"/>
    <property type="project" value="InterPro"/>
</dbReference>
<evidence type="ECO:0000256" key="4">
    <source>
        <dbReference type="ARBA" id="ARBA00022695"/>
    </source>
</evidence>
<dbReference type="Gene3D" id="1.20.272.10">
    <property type="match status" value="1"/>
</dbReference>
<accession>A0A919YQ69</accession>
<organism evidence="11 12">
    <name type="scientific">Paenibacillus montaniterrae</name>
    <dbReference type="NCBI Taxonomy" id="429341"/>
    <lineage>
        <taxon>Bacteria</taxon>
        <taxon>Bacillati</taxon>
        <taxon>Bacillota</taxon>
        <taxon>Bacilli</taxon>
        <taxon>Bacillales</taxon>
        <taxon>Paenibacillaceae</taxon>
        <taxon>Paenibacillus</taxon>
    </lineage>
</organism>
<dbReference type="GO" id="GO:0006261">
    <property type="term" value="P:DNA-templated DNA replication"/>
    <property type="evidence" value="ECO:0007669"/>
    <property type="project" value="TreeGrafter"/>
</dbReference>
<dbReference type="InterPro" id="IPR027417">
    <property type="entry name" value="P-loop_NTPase"/>
</dbReference>
<dbReference type="SUPFAM" id="SSF48019">
    <property type="entry name" value="post-AAA+ oligomerization domain-like"/>
    <property type="match status" value="1"/>
</dbReference>
<evidence type="ECO:0000256" key="5">
    <source>
        <dbReference type="ARBA" id="ARBA00022705"/>
    </source>
</evidence>
<dbReference type="Pfam" id="PF06144">
    <property type="entry name" value="DNA_pol3_delta"/>
    <property type="match status" value="1"/>
</dbReference>
<evidence type="ECO:0000313" key="11">
    <source>
        <dbReference type="EMBL" id="GIP15356.1"/>
    </source>
</evidence>